<gene>
    <name evidence="2" type="ORF">ARMGADRAFT_239147</name>
</gene>
<sequence length="212" mass="23265">MSFTVEDLVSSFSSSHIGQEAMDLAALQAQLAQALFVQETPRENHYHRPCSTPTSRTPSSSFSWGQAMGQSSSRRQTDEVMRDSDELEDERMVEDLLLPSSPISASHFAVPSQSRPQHKSQKSTGFSANSSESNFTTTDPFYMAQLQAMQYNSPPPSVFSQLGRPTQQSPFVQAQQSLPSPSHRDGFLFTPSASPISIDASSYLVTASPFEC</sequence>
<reference evidence="3" key="1">
    <citation type="journal article" date="2017" name="Nat. Ecol. Evol.">
        <title>Genome expansion and lineage-specific genetic innovations in the forest pathogenic fungi Armillaria.</title>
        <authorList>
            <person name="Sipos G."/>
            <person name="Prasanna A.N."/>
            <person name="Walter M.C."/>
            <person name="O'Connor E."/>
            <person name="Balint B."/>
            <person name="Krizsan K."/>
            <person name="Kiss B."/>
            <person name="Hess J."/>
            <person name="Varga T."/>
            <person name="Slot J."/>
            <person name="Riley R."/>
            <person name="Boka B."/>
            <person name="Rigling D."/>
            <person name="Barry K."/>
            <person name="Lee J."/>
            <person name="Mihaltcheva S."/>
            <person name="LaButti K."/>
            <person name="Lipzen A."/>
            <person name="Waldron R."/>
            <person name="Moloney N.M."/>
            <person name="Sperisen C."/>
            <person name="Kredics L."/>
            <person name="Vagvoelgyi C."/>
            <person name="Patrignani A."/>
            <person name="Fitzpatrick D."/>
            <person name="Nagy I."/>
            <person name="Doyle S."/>
            <person name="Anderson J.B."/>
            <person name="Grigoriev I.V."/>
            <person name="Gueldener U."/>
            <person name="Muensterkoetter M."/>
            <person name="Nagy L.G."/>
        </authorList>
    </citation>
    <scope>NUCLEOTIDE SEQUENCE [LARGE SCALE GENOMIC DNA]</scope>
    <source>
        <strain evidence="3">Ar21-2</strain>
    </source>
</reference>
<dbReference type="OMA" id="SNHIGQE"/>
<dbReference type="AlphaFoldDB" id="A0A2H3EGS6"/>
<accession>A0A2H3EGS6</accession>
<evidence type="ECO:0000256" key="1">
    <source>
        <dbReference type="SAM" id="MobiDB-lite"/>
    </source>
</evidence>
<organism evidence="2 3">
    <name type="scientific">Armillaria gallica</name>
    <name type="common">Bulbous honey fungus</name>
    <name type="synonym">Armillaria bulbosa</name>
    <dbReference type="NCBI Taxonomy" id="47427"/>
    <lineage>
        <taxon>Eukaryota</taxon>
        <taxon>Fungi</taxon>
        <taxon>Dikarya</taxon>
        <taxon>Basidiomycota</taxon>
        <taxon>Agaricomycotina</taxon>
        <taxon>Agaricomycetes</taxon>
        <taxon>Agaricomycetidae</taxon>
        <taxon>Agaricales</taxon>
        <taxon>Marasmiineae</taxon>
        <taxon>Physalacriaceae</taxon>
        <taxon>Armillaria</taxon>
    </lineage>
</organism>
<dbReference type="InParanoid" id="A0A2H3EGS6"/>
<feature type="compositionally biased region" description="Basic and acidic residues" evidence="1">
    <location>
        <begin position="75"/>
        <end position="84"/>
    </location>
</feature>
<evidence type="ECO:0000313" key="2">
    <source>
        <dbReference type="EMBL" id="PBL02089.1"/>
    </source>
</evidence>
<dbReference type="EMBL" id="KZ293645">
    <property type="protein sequence ID" value="PBL02089.1"/>
    <property type="molecule type" value="Genomic_DNA"/>
</dbReference>
<evidence type="ECO:0000313" key="3">
    <source>
        <dbReference type="Proteomes" id="UP000217790"/>
    </source>
</evidence>
<dbReference type="Proteomes" id="UP000217790">
    <property type="component" value="Unassembled WGS sequence"/>
</dbReference>
<feature type="compositionally biased region" description="Polar residues" evidence="1">
    <location>
        <begin position="122"/>
        <end position="134"/>
    </location>
</feature>
<protein>
    <submittedName>
        <fullName evidence="2">Uncharacterized protein</fullName>
    </submittedName>
</protein>
<keyword evidence="3" id="KW-1185">Reference proteome</keyword>
<feature type="region of interest" description="Disordered" evidence="1">
    <location>
        <begin position="43"/>
        <end position="89"/>
    </location>
</feature>
<feature type="compositionally biased region" description="Low complexity" evidence="1">
    <location>
        <begin position="49"/>
        <end position="63"/>
    </location>
</feature>
<dbReference type="OrthoDB" id="3262664at2759"/>
<proteinExistence type="predicted"/>
<feature type="region of interest" description="Disordered" evidence="1">
    <location>
        <begin position="104"/>
        <end position="134"/>
    </location>
</feature>
<name>A0A2H3EGS6_ARMGA</name>